<reference evidence="2" key="1">
    <citation type="submission" date="2016-10" db="EMBL/GenBank/DDBJ databases">
        <authorList>
            <person name="Varghese N."/>
            <person name="Submissions S."/>
        </authorList>
    </citation>
    <scope>NUCLEOTIDE SEQUENCE [LARGE SCALE GENOMIC DNA]</scope>
    <source>
        <strain evidence="2">DSM 21743</strain>
    </source>
</reference>
<name>A0A1H2M4R2_9ACTN</name>
<dbReference type="Proteomes" id="UP000198825">
    <property type="component" value="Chromosome I"/>
</dbReference>
<accession>A0A1H2M4R2</accession>
<proteinExistence type="predicted"/>
<protein>
    <submittedName>
        <fullName evidence="1">Uncharacterized protein</fullName>
    </submittedName>
</protein>
<dbReference type="EMBL" id="LT629799">
    <property type="protein sequence ID" value="SDU88257.1"/>
    <property type="molecule type" value="Genomic_DNA"/>
</dbReference>
<organism evidence="1 2">
    <name type="scientific">Microlunatus sagamiharensis</name>
    <dbReference type="NCBI Taxonomy" id="546874"/>
    <lineage>
        <taxon>Bacteria</taxon>
        <taxon>Bacillati</taxon>
        <taxon>Actinomycetota</taxon>
        <taxon>Actinomycetes</taxon>
        <taxon>Propionibacteriales</taxon>
        <taxon>Propionibacteriaceae</taxon>
        <taxon>Microlunatus</taxon>
    </lineage>
</organism>
<sequence length="140" mass="15090">MEWGLLLLVAVLASGLGFAGGRLAVAQDRHRRGTGDADGGAAFRLDHQEDHTWSLVNVGRGTASLVHLLPFTEGIESWPPRPVPGQVETVASDVLPTLAPGASMSVWFSRYDRGQRVIVSWTSTDEVRRGPVVIEVPAPR</sequence>
<keyword evidence="2" id="KW-1185">Reference proteome</keyword>
<dbReference type="STRING" id="546874.SAMN04488544_1405"/>
<gene>
    <name evidence="1" type="ORF">SAMN04488544_1405</name>
</gene>
<evidence type="ECO:0000313" key="1">
    <source>
        <dbReference type="EMBL" id="SDU88257.1"/>
    </source>
</evidence>
<dbReference type="OrthoDB" id="9873060at2"/>
<dbReference type="RefSeq" id="WP_157719866.1">
    <property type="nucleotide sequence ID" value="NZ_LT629799.1"/>
</dbReference>
<evidence type="ECO:0000313" key="2">
    <source>
        <dbReference type="Proteomes" id="UP000198825"/>
    </source>
</evidence>
<dbReference type="AlphaFoldDB" id="A0A1H2M4R2"/>